<dbReference type="AlphaFoldDB" id="A0A7D5QII1"/>
<dbReference type="InterPro" id="IPR036249">
    <property type="entry name" value="Thioredoxin-like_sf"/>
</dbReference>
<evidence type="ECO:0000313" key="2">
    <source>
        <dbReference type="Proteomes" id="UP000509626"/>
    </source>
</evidence>
<reference evidence="1 2" key="1">
    <citation type="submission" date="2020-06" db="EMBL/GenBank/DDBJ databases">
        <title>NJ-3-1, isolated from saline soil.</title>
        <authorList>
            <person name="Cui H.L."/>
            <person name="Shi X."/>
        </authorList>
    </citation>
    <scope>NUCLEOTIDE SEQUENCE [LARGE SCALE GENOMIC DNA]</scope>
    <source>
        <strain evidence="1 2">NJ-3-1</strain>
    </source>
</reference>
<keyword evidence="2" id="KW-1185">Reference proteome</keyword>
<dbReference type="Gene3D" id="3.40.30.10">
    <property type="entry name" value="Glutaredoxin"/>
    <property type="match status" value="1"/>
</dbReference>
<dbReference type="PANTHER" id="PTHR13887">
    <property type="entry name" value="GLUTATHIONE S-TRANSFERASE KAPPA"/>
    <property type="match status" value="1"/>
</dbReference>
<dbReference type="GeneID" id="56036349"/>
<dbReference type="EMBL" id="CP058579">
    <property type="protein sequence ID" value="QLG60725.1"/>
    <property type="molecule type" value="Genomic_DNA"/>
</dbReference>
<dbReference type="Proteomes" id="UP000509626">
    <property type="component" value="Chromosome"/>
</dbReference>
<protein>
    <submittedName>
        <fullName evidence="1">DsbA family protein</fullName>
    </submittedName>
</protein>
<sequence>MIPVRATLTEFTDPFCTWCWGAEPVLRRVEETYGAQVGVEFVMGGLVADFESFSDAANGVTDPADVAPHWEAASARHGMPVDSAVWTTDPPRSSYPACIAYEAAEFQGTEAARRYLRRLREALATERRDVGDREVLVELAAEAGLDVERFRAALHGDGARAAFEEDRKHARERGVTSFPTFRVTAGDDERWLAGSQPFDALAGALEAVEPDLDRRSPRPLPEFVEHHGPVATREVAEVYGLDDDEAGRRLNELAAAGTVSESERGTGSLWLAGGD</sequence>
<gene>
    <name evidence="1" type="ORF">HUG12_02780</name>
</gene>
<evidence type="ECO:0000313" key="1">
    <source>
        <dbReference type="EMBL" id="QLG60725.1"/>
    </source>
</evidence>
<dbReference type="CDD" id="cd03025">
    <property type="entry name" value="DsbA_FrnE_like"/>
    <property type="match status" value="1"/>
</dbReference>
<accession>A0A7D5QII1</accession>
<proteinExistence type="predicted"/>
<dbReference type="RefSeq" id="WP_179267311.1">
    <property type="nucleotide sequence ID" value="NZ_CP058579.1"/>
</dbReference>
<name>A0A7D5QII1_9EURY</name>
<dbReference type="KEGG" id="halu:HUG12_02780"/>
<dbReference type="OrthoDB" id="271962at2157"/>
<organism evidence="1 2">
    <name type="scientific">Halorarum salinum</name>
    <dbReference type="NCBI Taxonomy" id="2743089"/>
    <lineage>
        <taxon>Archaea</taxon>
        <taxon>Methanobacteriati</taxon>
        <taxon>Methanobacteriota</taxon>
        <taxon>Stenosarchaea group</taxon>
        <taxon>Halobacteria</taxon>
        <taxon>Halobacteriales</taxon>
        <taxon>Haloferacaceae</taxon>
        <taxon>Halorarum</taxon>
    </lineage>
</organism>
<dbReference type="SUPFAM" id="SSF52833">
    <property type="entry name" value="Thioredoxin-like"/>
    <property type="match status" value="1"/>
</dbReference>
<dbReference type="Pfam" id="PF13743">
    <property type="entry name" value="Thioredoxin_5"/>
    <property type="match status" value="1"/>
</dbReference>